<accession>A0A2P2PHH1</accession>
<reference evidence="1" key="1">
    <citation type="submission" date="2018-02" db="EMBL/GenBank/DDBJ databases">
        <title>Rhizophora mucronata_Transcriptome.</title>
        <authorList>
            <person name="Meera S.P."/>
            <person name="Sreeshan A."/>
            <person name="Augustine A."/>
        </authorList>
    </citation>
    <scope>NUCLEOTIDE SEQUENCE</scope>
    <source>
        <tissue evidence="1">Leaf</tissue>
    </source>
</reference>
<evidence type="ECO:0000313" key="1">
    <source>
        <dbReference type="EMBL" id="MBX54109.1"/>
    </source>
</evidence>
<dbReference type="AlphaFoldDB" id="A0A2P2PHH1"/>
<sequence>MQRFYQMLPHTDATRKIKGKEKKYITLYFMKTEYQVQKYD</sequence>
<proteinExistence type="predicted"/>
<protein>
    <submittedName>
        <fullName evidence="1">Uncharacterized protein</fullName>
    </submittedName>
</protein>
<name>A0A2P2PHH1_RHIMU</name>
<organism evidence="1">
    <name type="scientific">Rhizophora mucronata</name>
    <name type="common">Asiatic mangrove</name>
    <dbReference type="NCBI Taxonomy" id="61149"/>
    <lineage>
        <taxon>Eukaryota</taxon>
        <taxon>Viridiplantae</taxon>
        <taxon>Streptophyta</taxon>
        <taxon>Embryophyta</taxon>
        <taxon>Tracheophyta</taxon>
        <taxon>Spermatophyta</taxon>
        <taxon>Magnoliopsida</taxon>
        <taxon>eudicotyledons</taxon>
        <taxon>Gunneridae</taxon>
        <taxon>Pentapetalae</taxon>
        <taxon>rosids</taxon>
        <taxon>fabids</taxon>
        <taxon>Malpighiales</taxon>
        <taxon>Rhizophoraceae</taxon>
        <taxon>Rhizophora</taxon>
    </lineage>
</organism>
<dbReference type="EMBL" id="GGEC01073625">
    <property type="protein sequence ID" value="MBX54109.1"/>
    <property type="molecule type" value="Transcribed_RNA"/>
</dbReference>